<accession>A0A4S4KR51</accession>
<name>A0A4S4KR51_9APHY</name>
<evidence type="ECO:0000313" key="2">
    <source>
        <dbReference type="Proteomes" id="UP000309038"/>
    </source>
</evidence>
<comment type="caution">
    <text evidence="1">The sequence shown here is derived from an EMBL/GenBank/DDBJ whole genome shotgun (WGS) entry which is preliminary data.</text>
</comment>
<dbReference type="EMBL" id="SGPJ01000032">
    <property type="protein sequence ID" value="THH01089.1"/>
    <property type="molecule type" value="Genomic_DNA"/>
</dbReference>
<keyword evidence="2" id="KW-1185">Reference proteome</keyword>
<dbReference type="AlphaFoldDB" id="A0A4S4KR51"/>
<protein>
    <submittedName>
        <fullName evidence="1">Uncharacterized protein</fullName>
    </submittedName>
</protein>
<dbReference type="Proteomes" id="UP000309038">
    <property type="component" value="Unassembled WGS sequence"/>
</dbReference>
<sequence length="46" mass="5374">MFWSLTELEELKGTAVVDKIGKDDAERDFYDKVIPTVQVYDLRLLL</sequence>
<evidence type="ECO:0000313" key="1">
    <source>
        <dbReference type="EMBL" id="THH01089.1"/>
    </source>
</evidence>
<dbReference type="Gene3D" id="3.90.1410.10">
    <property type="entry name" value="set domain protein methyltransferase, domain 1"/>
    <property type="match status" value="1"/>
</dbReference>
<organism evidence="1 2">
    <name type="scientific">Hermanssonia centrifuga</name>
    <dbReference type="NCBI Taxonomy" id="98765"/>
    <lineage>
        <taxon>Eukaryota</taxon>
        <taxon>Fungi</taxon>
        <taxon>Dikarya</taxon>
        <taxon>Basidiomycota</taxon>
        <taxon>Agaricomycotina</taxon>
        <taxon>Agaricomycetes</taxon>
        <taxon>Polyporales</taxon>
        <taxon>Meruliaceae</taxon>
        <taxon>Hermanssonia</taxon>
    </lineage>
</organism>
<reference evidence="1 2" key="1">
    <citation type="submission" date="2019-02" db="EMBL/GenBank/DDBJ databases">
        <title>Genome sequencing of the rare red list fungi Phlebia centrifuga.</title>
        <authorList>
            <person name="Buettner E."/>
            <person name="Kellner H."/>
        </authorList>
    </citation>
    <scope>NUCLEOTIDE SEQUENCE [LARGE SCALE GENOMIC DNA]</scope>
    <source>
        <strain evidence="1 2">DSM 108282</strain>
    </source>
</reference>
<gene>
    <name evidence="1" type="ORF">EW026_g1536</name>
</gene>
<proteinExistence type="predicted"/>